<dbReference type="EMBL" id="CYGV01001489">
    <property type="protein sequence ID" value="CUA74744.1"/>
    <property type="molecule type" value="Genomic_DNA"/>
</dbReference>
<keyword evidence="3" id="KW-1185">Reference proteome</keyword>
<accession>A0A0K6G8Q0</accession>
<name>A0A0K6G8Q0_9AGAM</name>
<gene>
    <name evidence="2" type="ORF">RSOLAG22IIIB_05682</name>
</gene>
<evidence type="ECO:0000256" key="1">
    <source>
        <dbReference type="SAM" id="MobiDB-lite"/>
    </source>
</evidence>
<proteinExistence type="predicted"/>
<sequence>MQQGEADSVPGNDDDIETSRSGVSVLEPRSVTGDSVWLRRIREHKDLTIPKKYNIPAARLWSVGFYRLLESLRQASSKSPAAFERVLEYIYYAYGFYSCLFEDDSLSSFHVPWMEALGGLAHYHMVVAAHLASAPVATQQAFIPLRSAMLAVPPPSMNLDPSPPLPSVSKRLPSLDSGTSARFGGIELKTGTRRV</sequence>
<reference evidence="2 3" key="1">
    <citation type="submission" date="2015-07" db="EMBL/GenBank/DDBJ databases">
        <authorList>
            <person name="Noorani M."/>
        </authorList>
    </citation>
    <scope>NUCLEOTIDE SEQUENCE [LARGE SCALE GENOMIC DNA]</scope>
    <source>
        <strain evidence="2">BBA 69670</strain>
    </source>
</reference>
<organism evidence="2 3">
    <name type="scientific">Rhizoctonia solani</name>
    <dbReference type="NCBI Taxonomy" id="456999"/>
    <lineage>
        <taxon>Eukaryota</taxon>
        <taxon>Fungi</taxon>
        <taxon>Dikarya</taxon>
        <taxon>Basidiomycota</taxon>
        <taxon>Agaricomycotina</taxon>
        <taxon>Agaricomycetes</taxon>
        <taxon>Cantharellales</taxon>
        <taxon>Ceratobasidiaceae</taxon>
        <taxon>Rhizoctonia</taxon>
    </lineage>
</organism>
<protein>
    <submittedName>
        <fullName evidence="2">Uncharacterized protein</fullName>
    </submittedName>
</protein>
<dbReference type="AlphaFoldDB" id="A0A0K6G8Q0"/>
<evidence type="ECO:0000313" key="3">
    <source>
        <dbReference type="Proteomes" id="UP000044841"/>
    </source>
</evidence>
<evidence type="ECO:0000313" key="2">
    <source>
        <dbReference type="EMBL" id="CUA74744.1"/>
    </source>
</evidence>
<dbReference type="Proteomes" id="UP000044841">
    <property type="component" value="Unassembled WGS sequence"/>
</dbReference>
<feature type="region of interest" description="Disordered" evidence="1">
    <location>
        <begin position="1"/>
        <end position="21"/>
    </location>
</feature>